<dbReference type="EMBL" id="MT364382">
    <property type="protein sequence ID" value="QKE31074.1"/>
    <property type="molecule type" value="Genomic_DNA"/>
</dbReference>
<dbReference type="GeneID" id="55752413"/>
<accession>A0A7D3UGI6</accession>
<reference evidence="1" key="1">
    <citation type="submission" date="2020-04" db="EMBL/GenBank/DDBJ databases">
        <authorList>
            <person name="Hulatt C.J."/>
            <person name="Posewitz M.C."/>
        </authorList>
    </citation>
    <scope>NUCLEOTIDE SEQUENCE</scope>
    <source>
        <strain evidence="1">NIVA-4/92</strain>
    </source>
</reference>
<dbReference type="RefSeq" id="YP_009863743.1">
    <property type="nucleotide sequence ID" value="NC_049013.1"/>
</dbReference>
<evidence type="ECO:0000313" key="1">
    <source>
        <dbReference type="EMBL" id="QKE31074.1"/>
    </source>
</evidence>
<geneLocation type="plastid" evidence="1"/>
<name>A0A7D3UGI6_9EUKA</name>
<proteinExistence type="predicted"/>
<gene>
    <name evidence="1" type="primary">orf208</name>
</gene>
<keyword evidence="1" id="KW-0934">Plastid</keyword>
<dbReference type="AlphaFoldDB" id="A0A7D3UGI6"/>
<protein>
    <submittedName>
        <fullName evidence="1">Uncharacterized protein</fullName>
    </submittedName>
</protein>
<organism evidence="1">
    <name type="scientific">Pavlova sp. NIVA-4/92</name>
    <dbReference type="NCBI Taxonomy" id="2686093"/>
    <lineage>
        <taxon>Eukaryota</taxon>
        <taxon>Haptista</taxon>
        <taxon>Haptophyta</taxon>
        <taxon>Pavlovophyceae</taxon>
        <taxon>Pavlovales</taxon>
        <taxon>Pavlovaceae</taxon>
        <taxon>Pavlova</taxon>
    </lineage>
</organism>
<sequence>MATKPKVKTSKSKDTREAALWKYIFTWNSTLHYDGVISKDGNDEARAAYRHITKLFEDELYFKDYHMQLECGDASELYYIQGRFELVHKKTKTSVLLYFETLLACDKTMSAASQVFTVQNLTLQRELNKDASIRYSTKPDTRVPDTEPATHHRLPAVYLGEDVKFLDDPSNRYFWQDEVLRLTSMPADSRKIFWIYDKEGHSRQVDLL</sequence>